<proteinExistence type="predicted"/>
<protein>
    <submittedName>
        <fullName evidence="1">Uncharacterized protein</fullName>
    </submittedName>
</protein>
<gene>
    <name evidence="1" type="ORF">Pla52n_03790</name>
</gene>
<dbReference type="EMBL" id="SJPN01000001">
    <property type="protein sequence ID" value="TWU07804.1"/>
    <property type="molecule type" value="Genomic_DNA"/>
</dbReference>
<reference evidence="1 2" key="1">
    <citation type="submission" date="2019-02" db="EMBL/GenBank/DDBJ databases">
        <title>Deep-cultivation of Planctomycetes and their phenomic and genomic characterization uncovers novel biology.</title>
        <authorList>
            <person name="Wiegand S."/>
            <person name="Jogler M."/>
            <person name="Boedeker C."/>
            <person name="Pinto D."/>
            <person name="Vollmers J."/>
            <person name="Rivas-Marin E."/>
            <person name="Kohn T."/>
            <person name="Peeters S.H."/>
            <person name="Heuer A."/>
            <person name="Rast P."/>
            <person name="Oberbeckmann S."/>
            <person name="Bunk B."/>
            <person name="Jeske O."/>
            <person name="Meyerdierks A."/>
            <person name="Storesund J.E."/>
            <person name="Kallscheuer N."/>
            <person name="Luecker S."/>
            <person name="Lage O.M."/>
            <person name="Pohl T."/>
            <person name="Merkel B.J."/>
            <person name="Hornburger P."/>
            <person name="Mueller R.-W."/>
            <person name="Bruemmer F."/>
            <person name="Labrenz M."/>
            <person name="Spormann A.M."/>
            <person name="Op Den Camp H."/>
            <person name="Overmann J."/>
            <person name="Amann R."/>
            <person name="Jetten M.S.M."/>
            <person name="Mascher T."/>
            <person name="Medema M.H."/>
            <person name="Devos D.P."/>
            <person name="Kaster A.-K."/>
            <person name="Ovreas L."/>
            <person name="Rohde M."/>
            <person name="Galperin M.Y."/>
            <person name="Jogler C."/>
        </authorList>
    </citation>
    <scope>NUCLEOTIDE SEQUENCE [LARGE SCALE GENOMIC DNA]</scope>
    <source>
        <strain evidence="1 2">Pla52n</strain>
    </source>
</reference>
<organism evidence="1 2">
    <name type="scientific">Stieleria varia</name>
    <dbReference type="NCBI Taxonomy" id="2528005"/>
    <lineage>
        <taxon>Bacteria</taxon>
        <taxon>Pseudomonadati</taxon>
        <taxon>Planctomycetota</taxon>
        <taxon>Planctomycetia</taxon>
        <taxon>Pirellulales</taxon>
        <taxon>Pirellulaceae</taxon>
        <taxon>Stieleria</taxon>
    </lineage>
</organism>
<evidence type="ECO:0000313" key="2">
    <source>
        <dbReference type="Proteomes" id="UP000320176"/>
    </source>
</evidence>
<name>A0A5C6BBA5_9BACT</name>
<dbReference type="AlphaFoldDB" id="A0A5C6BBA5"/>
<accession>A0A5C6BBA5</accession>
<evidence type="ECO:0000313" key="1">
    <source>
        <dbReference type="EMBL" id="TWU07804.1"/>
    </source>
</evidence>
<keyword evidence="2" id="KW-1185">Reference proteome</keyword>
<dbReference type="Proteomes" id="UP000320176">
    <property type="component" value="Unassembled WGS sequence"/>
</dbReference>
<comment type="caution">
    <text evidence="1">The sequence shown here is derived from an EMBL/GenBank/DDBJ whole genome shotgun (WGS) entry which is preliminary data.</text>
</comment>
<sequence>MGKLCNLKRSLDSAQTEVLAIEHFVLDEEKAASFSAAIFRIAELPAEVFVTEEFVERAFAFQLNGFDFVKAWPVEPGVIWRQNSLRTNSDRKRPAIPGGTVSNYVINAREPLDEELLSQLNESIAEGASFIRCAKSDRPMDIVVRIEGWLVENRSTLTLNNETDEEERDAIVTMLGALYGKQFCESFGWTWSIVDRSDIEGSTLAIQDPSGDYGIFPLLHLEQLFVHPSSSPKLQLCFDMVQMNSYAQHVTRNTNGSFVDLIGALHAIVPPDDGK</sequence>